<gene>
    <name evidence="14" type="primary">fliF</name>
    <name evidence="14" type="ORF">FJR45_09375</name>
</gene>
<dbReference type="GO" id="GO:0003774">
    <property type="term" value="F:cytoskeletal motor activity"/>
    <property type="evidence" value="ECO:0007669"/>
    <property type="project" value="InterPro"/>
</dbReference>
<dbReference type="InterPro" id="IPR000067">
    <property type="entry name" value="FlgMring_FliF"/>
</dbReference>
<dbReference type="PANTHER" id="PTHR30046">
    <property type="entry name" value="FLAGELLAR M-RING PROTEIN"/>
    <property type="match status" value="1"/>
</dbReference>
<dbReference type="GO" id="GO:0009431">
    <property type="term" value="C:bacterial-type flagellum basal body, MS ring"/>
    <property type="evidence" value="ECO:0007669"/>
    <property type="project" value="InterPro"/>
</dbReference>
<dbReference type="Gene3D" id="3.30.300.30">
    <property type="match status" value="1"/>
</dbReference>
<evidence type="ECO:0000256" key="2">
    <source>
        <dbReference type="ARBA" id="ARBA00004651"/>
    </source>
</evidence>
<dbReference type="PIRSF" id="PIRSF004862">
    <property type="entry name" value="FliF"/>
    <property type="match status" value="1"/>
</dbReference>
<dbReference type="Proteomes" id="UP000593719">
    <property type="component" value="Chromosome"/>
</dbReference>
<keyword evidence="4" id="KW-1003">Cell membrane</keyword>
<dbReference type="InterPro" id="IPR043427">
    <property type="entry name" value="YscJ/FliF"/>
</dbReference>
<dbReference type="NCBIfam" id="TIGR00206">
    <property type="entry name" value="fliF"/>
    <property type="match status" value="1"/>
</dbReference>
<feature type="transmembrane region" description="Helical" evidence="11">
    <location>
        <begin position="446"/>
        <end position="467"/>
    </location>
</feature>
<keyword evidence="14" id="KW-0966">Cell projection</keyword>
<keyword evidence="14" id="KW-0282">Flagellum</keyword>
<accession>A0A7M1B608</accession>
<evidence type="ECO:0000256" key="3">
    <source>
        <dbReference type="ARBA" id="ARBA00007971"/>
    </source>
</evidence>
<dbReference type="KEGG" id="ssei:FJR45_09375"/>
<dbReference type="AlphaFoldDB" id="A0A7M1B608"/>
<dbReference type="Pfam" id="PF08345">
    <property type="entry name" value="YscJ_FliF_C"/>
    <property type="match status" value="1"/>
</dbReference>
<evidence type="ECO:0000313" key="15">
    <source>
        <dbReference type="Proteomes" id="UP000593719"/>
    </source>
</evidence>
<keyword evidence="5 11" id="KW-0812">Transmembrane</keyword>
<feature type="domain" description="Flagellar M-ring C-terminal" evidence="13">
    <location>
        <begin position="261"/>
        <end position="424"/>
    </location>
</feature>
<proteinExistence type="inferred from homology"/>
<evidence type="ECO:0000313" key="14">
    <source>
        <dbReference type="EMBL" id="QOP44142.1"/>
    </source>
</evidence>
<reference evidence="14 15" key="1">
    <citation type="submission" date="2019-06" db="EMBL/GenBank/DDBJ databases">
        <title>Sulfurimonas gotlandica sp. nov., a chemoautotrophic and psychrotolerant epsilonproteobacterium isolated from a pelagic redoxcline, and an emended description of the genus Sulfurimonas.</title>
        <authorList>
            <person name="Wang S."/>
            <person name="Jiang L."/>
            <person name="Shao Z."/>
        </authorList>
    </citation>
    <scope>NUCLEOTIDE SEQUENCE [LARGE SCALE GENOMIC DNA]</scope>
    <source>
        <strain evidence="14 15">S2-6</strain>
    </source>
</reference>
<feature type="domain" description="Flagellar M-ring N-terminal" evidence="12">
    <location>
        <begin position="51"/>
        <end position="220"/>
    </location>
</feature>
<dbReference type="InterPro" id="IPR006182">
    <property type="entry name" value="FliF_N_dom"/>
</dbReference>
<evidence type="ECO:0000256" key="4">
    <source>
        <dbReference type="ARBA" id="ARBA00022475"/>
    </source>
</evidence>
<organism evidence="14 15">
    <name type="scientific">Sulfurimonas sediminis</name>
    <dbReference type="NCBI Taxonomy" id="2590020"/>
    <lineage>
        <taxon>Bacteria</taxon>
        <taxon>Pseudomonadati</taxon>
        <taxon>Campylobacterota</taxon>
        <taxon>Epsilonproteobacteria</taxon>
        <taxon>Campylobacterales</taxon>
        <taxon>Sulfurimonadaceae</taxon>
        <taxon>Sulfurimonas</taxon>
    </lineage>
</organism>
<dbReference type="InterPro" id="IPR013556">
    <property type="entry name" value="Flag_M-ring_C"/>
</dbReference>
<feature type="compositionally biased region" description="Basic and acidic residues" evidence="10">
    <location>
        <begin position="281"/>
        <end position="305"/>
    </location>
</feature>
<dbReference type="InterPro" id="IPR045851">
    <property type="entry name" value="AMP-bd_C_sf"/>
</dbReference>
<evidence type="ECO:0000256" key="10">
    <source>
        <dbReference type="SAM" id="MobiDB-lite"/>
    </source>
</evidence>
<evidence type="ECO:0000259" key="13">
    <source>
        <dbReference type="Pfam" id="PF08345"/>
    </source>
</evidence>
<evidence type="ECO:0000256" key="8">
    <source>
        <dbReference type="ARBA" id="ARBA00023143"/>
    </source>
</evidence>
<name>A0A7M1B608_9BACT</name>
<feature type="region of interest" description="Disordered" evidence="10">
    <location>
        <begin position="280"/>
        <end position="321"/>
    </location>
</feature>
<evidence type="ECO:0000256" key="6">
    <source>
        <dbReference type="ARBA" id="ARBA00022989"/>
    </source>
</evidence>
<protein>
    <recommendedName>
        <fullName evidence="9">Flagellar M-ring protein</fullName>
    </recommendedName>
</protein>
<sequence>MDFKVLFSQLSVLYAKLTKQQKMIIAAAVIGIVAFLIFLVVFTAKKTSLDRYEVLFDSLTPSEAAKVVEQLEKDNIPYKIEANNVIKVPRDIVYKERISIASLGIPKNRGVGFELFDKQEFGATSFDQKIKHLRALEGELSRTISALSPVEKATVSLALPKETLFVSKQVDPTASVMVQLVEGRMLTSKQIRGIKNLVAAAVPKLKPSNVMLIDSDGVTLGDDDEMAQMSELSIAQQKYKIKEEKKKQEKIIDVIAPFVGGSDKVVAQVTIEFDFSQKNSTSEKYDPENVVRSEQVNEEKREGSAPKEVGGVPGTVSNIGPVQGLASNKMVEKYSKNSGTTNYEVGKTVSTTKSQFARIKRITAAVVVDGKYKPKLDKEGNPTDEMEYVPLDAADINALTSLASRSIGIDQNRGDQISVQNLQFERASASRGAQGVNKAIAFSETYLAPFSGLLKYLFVFILLFVLYKKVIAPFADKMLEVSKEEEELVAPSLELDEEEGDDLVEKVQKMRKKVEEQLGMGSNFNEDDLKHEVILEKVKTMAEDTPEEVASLLEALLSEESEVPAKERK</sequence>
<keyword evidence="6 11" id="KW-1133">Transmembrane helix</keyword>
<comment type="similarity">
    <text evidence="3 9">Belongs to the FliF family.</text>
</comment>
<dbReference type="GO" id="GO:0071973">
    <property type="term" value="P:bacterial-type flagellum-dependent cell motility"/>
    <property type="evidence" value="ECO:0007669"/>
    <property type="project" value="InterPro"/>
</dbReference>
<feature type="transmembrane region" description="Helical" evidence="11">
    <location>
        <begin position="23"/>
        <end position="44"/>
    </location>
</feature>
<dbReference type="PRINTS" id="PR01009">
    <property type="entry name" value="FLGMRINGFLIF"/>
</dbReference>
<dbReference type="GO" id="GO:0005886">
    <property type="term" value="C:plasma membrane"/>
    <property type="evidence" value="ECO:0007669"/>
    <property type="project" value="UniProtKB-SubCell"/>
</dbReference>
<keyword evidence="15" id="KW-1185">Reference proteome</keyword>
<evidence type="ECO:0000256" key="5">
    <source>
        <dbReference type="ARBA" id="ARBA00022692"/>
    </source>
</evidence>
<evidence type="ECO:0000256" key="9">
    <source>
        <dbReference type="PIRNR" id="PIRNR004862"/>
    </source>
</evidence>
<dbReference type="EMBL" id="CP041235">
    <property type="protein sequence ID" value="QOP44142.1"/>
    <property type="molecule type" value="Genomic_DNA"/>
</dbReference>
<keyword evidence="14" id="KW-0969">Cilium</keyword>
<evidence type="ECO:0000256" key="1">
    <source>
        <dbReference type="ARBA" id="ARBA00004117"/>
    </source>
</evidence>
<evidence type="ECO:0000256" key="7">
    <source>
        <dbReference type="ARBA" id="ARBA00023136"/>
    </source>
</evidence>
<evidence type="ECO:0000256" key="11">
    <source>
        <dbReference type="SAM" id="Phobius"/>
    </source>
</evidence>
<dbReference type="Pfam" id="PF01514">
    <property type="entry name" value="YscJ_FliF"/>
    <property type="match status" value="1"/>
</dbReference>
<dbReference type="RefSeq" id="WP_193150307.1">
    <property type="nucleotide sequence ID" value="NZ_CP041235.1"/>
</dbReference>
<dbReference type="PANTHER" id="PTHR30046:SF0">
    <property type="entry name" value="FLAGELLAR M-RING PROTEIN"/>
    <property type="match status" value="1"/>
</dbReference>
<evidence type="ECO:0000259" key="12">
    <source>
        <dbReference type="Pfam" id="PF01514"/>
    </source>
</evidence>
<comment type="function">
    <text evidence="9">The M ring may be actively involved in energy transduction.</text>
</comment>
<keyword evidence="8 9" id="KW-0975">Bacterial flagellum</keyword>
<comment type="subcellular location">
    <subcellularLocation>
        <location evidence="1 9">Bacterial flagellum basal body</location>
    </subcellularLocation>
    <subcellularLocation>
        <location evidence="2">Cell membrane</location>
        <topology evidence="2">Multi-pass membrane protein</topology>
    </subcellularLocation>
</comment>
<keyword evidence="7 11" id="KW-0472">Membrane</keyword>